<proteinExistence type="predicted"/>
<accession>A0ACC2IKU0</accession>
<name>A0ACC2IKU0_9PLEO</name>
<evidence type="ECO:0000313" key="2">
    <source>
        <dbReference type="Proteomes" id="UP001153331"/>
    </source>
</evidence>
<organism evidence="1 2">
    <name type="scientific">Boeremia exigua</name>
    <dbReference type="NCBI Taxonomy" id="749465"/>
    <lineage>
        <taxon>Eukaryota</taxon>
        <taxon>Fungi</taxon>
        <taxon>Dikarya</taxon>
        <taxon>Ascomycota</taxon>
        <taxon>Pezizomycotina</taxon>
        <taxon>Dothideomycetes</taxon>
        <taxon>Pleosporomycetidae</taxon>
        <taxon>Pleosporales</taxon>
        <taxon>Pleosporineae</taxon>
        <taxon>Didymellaceae</taxon>
        <taxon>Boeremia</taxon>
    </lineage>
</organism>
<evidence type="ECO:0000313" key="1">
    <source>
        <dbReference type="EMBL" id="KAJ8115819.1"/>
    </source>
</evidence>
<sequence length="752" mass="83986">MTKAAIRQRRQHQVANETCDERRGSVNGSTPRQPRAVSLYGSPAGTTARQHAMNNSQQNLRPLLPATRPRTPPPSGPSSKRKRVSVACNECRQKRIGCDGRRPVCAACRRRDRRCVYMNEEDLEMRPTVLKRENIVLREKLVALQEIFEHLQSRTQHVTHDTVQRLGTGADPSDVLKTLRGELPHATLSEQSTARAILPAVYSDGELELLVRHPNAYCAVDLPVVAQDNVSTLFFGGKSSHDHISELEVVKSTHKPSNHPKYCDSRLEKLNIEFWTSVPVTNDHAASAISLYIETHHPIWSFFDASQFIEDLVECRTDAESTCSPLLLSSLLAFAMVRTCILVPHTRTHLAQQGYSSINSVAEKYSRQFEQQSEKLFAAIGTVDSLPDVAALPLLYTSIACHGDVPRATKYLTAAKDAVETMKLFDIPDQSSLGSSKRIAATSRAAWGLFNFFVQMAQFQVVSPVEHPPVIPLPEMLKRSQALENREEDKNNSKSPTLAEVQQAQCIFSKLWIIANEVFLIYRDSKIGARSLAFAFGKYHKLLELVDALPISLIRKEEAPHWVLIFHTVIHMVVLDLFRPYIAEGEQHGLRAYVSESLSPRTIFAASVMQLKGILFSFAFQYTPAYWNLSLAGAMVFTVNAVLNDLGDTERKNYLTFFISMSQRLLPSYCYMIETIRAILAVAADKSAITGSEAIMIEAESAALQRARLTDRSKGGWVVAPTANDKVTGNIDTLTERFETITLFNEFTEGIA</sequence>
<protein>
    <submittedName>
        <fullName evidence="1">Uncharacterized protein</fullName>
    </submittedName>
</protein>
<dbReference type="Proteomes" id="UP001153331">
    <property type="component" value="Unassembled WGS sequence"/>
</dbReference>
<keyword evidence="2" id="KW-1185">Reference proteome</keyword>
<reference evidence="1" key="1">
    <citation type="submission" date="2022-11" db="EMBL/GenBank/DDBJ databases">
        <title>Genome Sequence of Boeremia exigua.</title>
        <authorList>
            <person name="Buettner E."/>
        </authorList>
    </citation>
    <scope>NUCLEOTIDE SEQUENCE</scope>
    <source>
        <strain evidence="1">CU02</strain>
    </source>
</reference>
<dbReference type="EMBL" id="JAPHNI010000121">
    <property type="protein sequence ID" value="KAJ8115819.1"/>
    <property type="molecule type" value="Genomic_DNA"/>
</dbReference>
<comment type="caution">
    <text evidence="1">The sequence shown here is derived from an EMBL/GenBank/DDBJ whole genome shotgun (WGS) entry which is preliminary data.</text>
</comment>
<gene>
    <name evidence="1" type="ORF">OPT61_g2622</name>
</gene>